<organism evidence="1 2">
    <name type="scientific">Paenibacillus pini JCM 16418</name>
    <dbReference type="NCBI Taxonomy" id="1236976"/>
    <lineage>
        <taxon>Bacteria</taxon>
        <taxon>Bacillati</taxon>
        <taxon>Bacillota</taxon>
        <taxon>Bacilli</taxon>
        <taxon>Bacillales</taxon>
        <taxon>Paenibacillaceae</taxon>
        <taxon>Paenibacillus</taxon>
    </lineage>
</organism>
<dbReference type="RefSeq" id="WP_052020083.1">
    <property type="nucleotide sequence ID" value="NZ_BAVZ01000003.1"/>
</dbReference>
<dbReference type="eggNOG" id="COG2801">
    <property type="taxonomic scope" value="Bacteria"/>
</dbReference>
<evidence type="ECO:0008006" key="3">
    <source>
        <dbReference type="Google" id="ProtNLM"/>
    </source>
</evidence>
<dbReference type="SUPFAM" id="SSF53098">
    <property type="entry name" value="Ribonuclease H-like"/>
    <property type="match status" value="1"/>
</dbReference>
<dbReference type="AlphaFoldDB" id="W7YFY0"/>
<sequence>MSRIRFIENACYTNDDLDYNKWPDVHIDQRNQIFESRKKAVQLYMDGNLSLENITTITGITRKQLYKLARKCLERDEHGHLWGFRALLPYRRTGEKYIRLAQTNGFKKDTRLTGAFKQLLERYPELRELIHDYILNRKRRSIVDRIIRIKDLRTKFLKLARSLEIELNEYPFNTNDKGLRSLYRYVENLITNNAAESSFRFGEEGDRRLNRFDGKESTKDYNVVPYHSVQIDGHKIDVVLTVKFTNAYGDEVSEVMSRIWLLLIIDEATRAVLGYHLCLNREYSSYDVLHTIKNAVVPWKPMDFTIPGLCYPDMPCYPSALLPETEWAVWNELKCDNAMANISNVVEDRLTKIIKCSVNPGQAQYPEGRAIIERFFGLLESNYIHRIGMTTGSHPKDPRRNSPEKIAKKYVFRAEELEQLIEIAIATYNTSLHSSLGISPLEAMEQRMKYQDMIPRQLSEQERVEANFFSLQTTRVVQGNKKTGKRPHINYEGVPYSSTLLARNFSLIGEKLIVEVNIDDISILKVYLPDGQELDYLKAKGPWGRRPHTLRTRKTINKLVREDKLKFDDVTSPIDALESWLEENSTSYKKPRNELATLQRYKQKSLPPVETVDELTTVLDDEITIDTTSNDKAIELEELRKRFKTNC</sequence>
<protein>
    <recommendedName>
        <fullName evidence="3">Integrase catalytic domain-containing protein</fullName>
    </recommendedName>
</protein>
<dbReference type="Proteomes" id="UP000019364">
    <property type="component" value="Unassembled WGS sequence"/>
</dbReference>
<proteinExistence type="predicted"/>
<dbReference type="Gene3D" id="3.30.420.10">
    <property type="entry name" value="Ribonuclease H-like superfamily/Ribonuclease H"/>
    <property type="match status" value="1"/>
</dbReference>
<dbReference type="EMBL" id="BAVZ01000003">
    <property type="protein sequence ID" value="GAF07377.1"/>
    <property type="molecule type" value="Genomic_DNA"/>
</dbReference>
<evidence type="ECO:0000313" key="2">
    <source>
        <dbReference type="Proteomes" id="UP000019364"/>
    </source>
</evidence>
<dbReference type="InterPro" id="IPR012337">
    <property type="entry name" value="RNaseH-like_sf"/>
</dbReference>
<dbReference type="InterPro" id="IPR036397">
    <property type="entry name" value="RNaseH_sf"/>
</dbReference>
<name>W7YFY0_9BACL</name>
<evidence type="ECO:0000313" key="1">
    <source>
        <dbReference type="EMBL" id="GAF07377.1"/>
    </source>
</evidence>
<comment type="caution">
    <text evidence="1">The sequence shown here is derived from an EMBL/GenBank/DDBJ whole genome shotgun (WGS) entry which is preliminary data.</text>
</comment>
<gene>
    <name evidence="1" type="ORF">JCM16418_1393</name>
</gene>
<accession>W7YFY0</accession>
<reference evidence="1 2" key="1">
    <citation type="journal article" date="2014" name="Genome Announc.">
        <title>Draft Genome Sequence of Paenibacillus pini JCM 16418T, Isolated from the Rhizosphere of Pine Tree.</title>
        <authorList>
            <person name="Yuki M."/>
            <person name="Oshima K."/>
            <person name="Suda W."/>
            <person name="Oshida Y."/>
            <person name="Kitamura K."/>
            <person name="Iida Y."/>
            <person name="Hattori M."/>
            <person name="Ohkuma M."/>
        </authorList>
    </citation>
    <scope>NUCLEOTIDE SEQUENCE [LARGE SCALE GENOMIC DNA]</scope>
    <source>
        <strain evidence="1 2">JCM 16418</strain>
    </source>
</reference>
<keyword evidence="2" id="KW-1185">Reference proteome</keyword>
<dbReference type="OrthoDB" id="8736397at2"/>
<dbReference type="STRING" id="1236976.JCM16418_1393"/>
<dbReference type="GO" id="GO:0003676">
    <property type="term" value="F:nucleic acid binding"/>
    <property type="evidence" value="ECO:0007669"/>
    <property type="project" value="InterPro"/>
</dbReference>